<comment type="cofactor">
    <cofactor evidence="10">
        <name>Mg(2+)</name>
        <dbReference type="ChEBI" id="CHEBI:18420"/>
    </cofactor>
    <text evidence="10">Binds 1 Mg(2+) ion per subunit.</text>
</comment>
<comment type="cofactor">
    <cofactor evidence="10">
        <name>thiamine diphosphate</name>
        <dbReference type="ChEBI" id="CHEBI:58937"/>
    </cofactor>
    <text evidence="10">Binds 1 thiamine pyrophosphate per subunit.</text>
</comment>
<reference evidence="12 13" key="1">
    <citation type="journal article" date="1992" name="Lakartidningen">
        <title>[Penicillin V and not amoxicillin is the first choice preparation in acute otitis].</title>
        <authorList>
            <person name="Kamme C."/>
            <person name="Lundgren K."/>
            <person name="Prellner K."/>
        </authorList>
    </citation>
    <scope>NUCLEOTIDE SEQUENCE [LARGE SCALE GENOMIC DNA]</scope>
    <source>
        <strain evidence="12 13">W1</strain>
    </source>
</reference>
<dbReference type="SUPFAM" id="SSF52518">
    <property type="entry name" value="Thiamin diphosphate-binding fold (THDP-binding)"/>
    <property type="match status" value="2"/>
</dbReference>
<dbReference type="HAMAP" id="MF_00315">
    <property type="entry name" value="DXP_synth"/>
    <property type="match status" value="1"/>
</dbReference>
<gene>
    <name evidence="10 12" type="primary">dxs</name>
    <name evidence="12" type="ORF">EPJ80_01130</name>
</gene>
<evidence type="ECO:0000256" key="1">
    <source>
        <dbReference type="ARBA" id="ARBA00004980"/>
    </source>
</evidence>
<evidence type="ECO:0000256" key="10">
    <source>
        <dbReference type="HAMAP-Rule" id="MF_00315"/>
    </source>
</evidence>
<dbReference type="GO" id="GO:0019288">
    <property type="term" value="P:isopentenyl diphosphate biosynthetic process, methylerythritol 4-phosphate pathway"/>
    <property type="evidence" value="ECO:0007669"/>
    <property type="project" value="TreeGrafter"/>
</dbReference>
<evidence type="ECO:0000256" key="2">
    <source>
        <dbReference type="ARBA" id="ARBA00011081"/>
    </source>
</evidence>
<feature type="binding site" evidence="10">
    <location>
        <position position="364"/>
    </location>
    <ligand>
        <name>thiamine diphosphate</name>
        <dbReference type="ChEBI" id="CHEBI:58937"/>
    </ligand>
</feature>
<dbReference type="UniPathway" id="UPA00064">
    <property type="reaction ID" value="UER00091"/>
</dbReference>
<dbReference type="InterPro" id="IPR049557">
    <property type="entry name" value="Transketolase_CS"/>
</dbReference>
<dbReference type="CDD" id="cd02007">
    <property type="entry name" value="TPP_DXS"/>
    <property type="match status" value="1"/>
</dbReference>
<dbReference type="CDD" id="cd07033">
    <property type="entry name" value="TPP_PYR_DXS_TK_like"/>
    <property type="match status" value="1"/>
</dbReference>
<feature type="binding site" evidence="10">
    <location>
        <position position="72"/>
    </location>
    <ligand>
        <name>thiamine diphosphate</name>
        <dbReference type="ChEBI" id="CHEBI:58937"/>
    </ligand>
</feature>
<dbReference type="GO" id="GO:0030976">
    <property type="term" value="F:thiamine pyrophosphate binding"/>
    <property type="evidence" value="ECO:0007669"/>
    <property type="project" value="UniProtKB-UniRule"/>
</dbReference>
<evidence type="ECO:0000259" key="11">
    <source>
        <dbReference type="SMART" id="SM00861"/>
    </source>
</evidence>
<dbReference type="Pfam" id="PF02779">
    <property type="entry name" value="Transket_pyr"/>
    <property type="match status" value="1"/>
</dbReference>
<dbReference type="InterPro" id="IPR033248">
    <property type="entry name" value="Transketolase_C"/>
</dbReference>
<evidence type="ECO:0000256" key="8">
    <source>
        <dbReference type="ARBA" id="ARBA00023052"/>
    </source>
</evidence>
<feature type="domain" description="Transketolase-like pyrimidine-binding" evidence="11">
    <location>
        <begin position="313"/>
        <end position="476"/>
    </location>
</feature>
<protein>
    <recommendedName>
        <fullName evidence="10">1-deoxy-D-xylulose-5-phosphate synthase</fullName>
        <ecNumber evidence="10">2.2.1.7</ecNumber>
    </recommendedName>
    <alternativeName>
        <fullName evidence="10">1-deoxyxylulose-5-phosphate synthase</fullName>
        <shortName evidence="10">DXP synthase</shortName>
        <shortName evidence="10">DXPS</shortName>
    </alternativeName>
</protein>
<keyword evidence="5 10" id="KW-0479">Metal-binding</keyword>
<dbReference type="EMBL" id="SAXT01000001">
    <property type="protein sequence ID" value="TXJ13381.1"/>
    <property type="molecule type" value="Genomic_DNA"/>
</dbReference>
<keyword evidence="6 10" id="KW-0460">Magnesium</keyword>
<feature type="binding site" evidence="10">
    <location>
        <position position="283"/>
    </location>
    <ligand>
        <name>thiamine diphosphate</name>
        <dbReference type="ChEBI" id="CHEBI:58937"/>
    </ligand>
</feature>
<keyword evidence="9 10" id="KW-0414">Isoprene biosynthesis</keyword>
<feature type="binding site" evidence="10">
    <location>
        <begin position="145"/>
        <end position="146"/>
    </location>
    <ligand>
        <name>thiamine diphosphate</name>
        <dbReference type="ChEBI" id="CHEBI:58937"/>
    </ligand>
</feature>
<dbReference type="GO" id="GO:0005829">
    <property type="term" value="C:cytosol"/>
    <property type="evidence" value="ECO:0007669"/>
    <property type="project" value="TreeGrafter"/>
</dbReference>
<feature type="binding site" evidence="10">
    <location>
        <position position="173"/>
    </location>
    <ligand>
        <name>Mg(2+)</name>
        <dbReference type="ChEBI" id="CHEBI:18420"/>
    </ligand>
</feature>
<dbReference type="PANTHER" id="PTHR43322">
    <property type="entry name" value="1-D-DEOXYXYLULOSE 5-PHOSPHATE SYNTHASE-RELATED"/>
    <property type="match status" value="1"/>
</dbReference>
<organism evidence="12 13">
    <name type="scientific">Brachyspira aalborgi</name>
    <dbReference type="NCBI Taxonomy" id="29522"/>
    <lineage>
        <taxon>Bacteria</taxon>
        <taxon>Pseudomonadati</taxon>
        <taxon>Spirochaetota</taxon>
        <taxon>Spirochaetia</taxon>
        <taxon>Brachyspirales</taxon>
        <taxon>Brachyspiraceae</taxon>
        <taxon>Brachyspira</taxon>
    </lineage>
</organism>
<evidence type="ECO:0000313" key="13">
    <source>
        <dbReference type="Proteomes" id="UP000325116"/>
    </source>
</evidence>
<dbReference type="PANTHER" id="PTHR43322:SF5">
    <property type="entry name" value="1-DEOXY-D-XYLULOSE-5-PHOSPHATE SYNTHASE, CHLOROPLASTIC"/>
    <property type="match status" value="1"/>
</dbReference>
<dbReference type="EC" id="2.2.1.7" evidence="10"/>
<dbReference type="RefSeq" id="WP_147757564.1">
    <property type="nucleotide sequence ID" value="NZ_SAXT01000001.1"/>
</dbReference>
<dbReference type="InterPro" id="IPR029061">
    <property type="entry name" value="THDP-binding"/>
</dbReference>
<comment type="function">
    <text evidence="10">Catalyzes the acyloin condensation reaction between C atoms 2 and 3 of pyruvate and glyceraldehyde 3-phosphate to yield 1-deoxy-D-xylulose-5-phosphate (DXP).</text>
</comment>
<proteinExistence type="inferred from homology"/>
<evidence type="ECO:0000256" key="6">
    <source>
        <dbReference type="ARBA" id="ARBA00022842"/>
    </source>
</evidence>
<keyword evidence="4 10" id="KW-0808">Transferase</keyword>
<dbReference type="GO" id="GO:0000287">
    <property type="term" value="F:magnesium ion binding"/>
    <property type="evidence" value="ECO:0007669"/>
    <property type="project" value="UniProtKB-UniRule"/>
</dbReference>
<dbReference type="InterPro" id="IPR009014">
    <property type="entry name" value="Transketo_C/PFOR_II"/>
</dbReference>
<comment type="caution">
    <text evidence="12">The sequence shown here is derived from an EMBL/GenBank/DDBJ whole genome shotgun (WGS) entry which is preliminary data.</text>
</comment>
<dbReference type="Gene3D" id="3.40.50.970">
    <property type="match status" value="2"/>
</dbReference>
<comment type="catalytic activity">
    <reaction evidence="10">
        <text>D-glyceraldehyde 3-phosphate + pyruvate + H(+) = 1-deoxy-D-xylulose 5-phosphate + CO2</text>
        <dbReference type="Rhea" id="RHEA:12605"/>
        <dbReference type="ChEBI" id="CHEBI:15361"/>
        <dbReference type="ChEBI" id="CHEBI:15378"/>
        <dbReference type="ChEBI" id="CHEBI:16526"/>
        <dbReference type="ChEBI" id="CHEBI:57792"/>
        <dbReference type="ChEBI" id="CHEBI:59776"/>
        <dbReference type="EC" id="2.2.1.7"/>
    </reaction>
</comment>
<dbReference type="PROSITE" id="PS00801">
    <property type="entry name" value="TRANSKETOLASE_1"/>
    <property type="match status" value="1"/>
</dbReference>
<dbReference type="GO" id="GO:0016114">
    <property type="term" value="P:terpenoid biosynthetic process"/>
    <property type="evidence" value="ECO:0007669"/>
    <property type="project" value="UniProtKB-UniRule"/>
</dbReference>
<dbReference type="Pfam" id="PF13292">
    <property type="entry name" value="DXP_synthase_N"/>
    <property type="match status" value="1"/>
</dbReference>
<evidence type="ECO:0000256" key="9">
    <source>
        <dbReference type="ARBA" id="ARBA00023229"/>
    </source>
</evidence>
<dbReference type="Pfam" id="PF02780">
    <property type="entry name" value="Transketolase_C"/>
    <property type="match status" value="1"/>
</dbReference>
<name>A0A5C8CM84_9SPIR</name>
<dbReference type="Proteomes" id="UP000325116">
    <property type="component" value="Unassembled WGS sequence"/>
</dbReference>
<feature type="binding site" evidence="10">
    <location>
        <position position="144"/>
    </location>
    <ligand>
        <name>Mg(2+)</name>
        <dbReference type="ChEBI" id="CHEBI:18420"/>
    </ligand>
</feature>
<sequence>MYIENINSPLDLKKLKKEELPLLAKEIRDFIIKTVSNTGGHLGSNLGVVDLTIVLHYLFDSPKDAFIFDVGHQTYTHKILTGRKDKFHTLRAYGGISGFPKRVESEHDIEETGHASTSLSFAYGVAQAKNILLDSGEVIAIIGDGAMTGGMALEAINNIAHTNTDMIIILNNNEMSIGKNIGAISKFLNATLNDILIQEASYKVKDLVSALPFGDIANEIIDRGKGAIRSFVAPGIAFRELGFKYFGPVDGHNYEELISTFEKIKQIKGARLIQVNTIKGKGYEIAEKNPAKFHGIAPFDIETGELKSKSSNKTFSFLAGESIIEAAKENKNIVAITAAMESGTGLTEYAKIFKDRFFDVGIAEQHSITFAVGLAESGLIPFVCLYSTFLQRGYDQIIHDACIMKANVKFMIDRAGLVPEDGDTHQGVFDISFLRIIPNIVIMSPVFEEDFKAMVKKSIEYKGPTVIRYNKSAVRDSEKNKENIISDNFEIGKAHIVRESHNKENNKKNCIISYGQTLIDIIDAINEINFDASILNLSTLKPLDEKTIIDFINKSDKILIIEESLKNGGIGSAILELMADNQIFKPVKIHALPNKFFEVATRGKLLELYKLDKNGIKEVIIEYFN</sequence>
<dbReference type="Gene3D" id="3.40.50.920">
    <property type="match status" value="1"/>
</dbReference>
<dbReference type="NCBIfam" id="NF003933">
    <property type="entry name" value="PRK05444.2-2"/>
    <property type="match status" value="1"/>
</dbReference>
<dbReference type="SUPFAM" id="SSF52922">
    <property type="entry name" value="TK C-terminal domain-like"/>
    <property type="match status" value="1"/>
</dbReference>
<evidence type="ECO:0000256" key="3">
    <source>
        <dbReference type="ARBA" id="ARBA00011738"/>
    </source>
</evidence>
<dbReference type="NCBIfam" id="TIGR00204">
    <property type="entry name" value="dxs"/>
    <property type="match status" value="1"/>
</dbReference>
<evidence type="ECO:0000256" key="7">
    <source>
        <dbReference type="ARBA" id="ARBA00022977"/>
    </source>
</evidence>
<evidence type="ECO:0000256" key="5">
    <source>
        <dbReference type="ARBA" id="ARBA00022723"/>
    </source>
</evidence>
<comment type="similarity">
    <text evidence="2 10">Belongs to the transketolase family. DXPS subfamily.</text>
</comment>
<evidence type="ECO:0000313" key="12">
    <source>
        <dbReference type="EMBL" id="TXJ13381.1"/>
    </source>
</evidence>
<comment type="pathway">
    <text evidence="1 10">Metabolic intermediate biosynthesis; 1-deoxy-D-xylulose 5-phosphate biosynthesis; 1-deoxy-D-xylulose 5-phosphate from D-glyceraldehyde 3-phosphate and pyruvate: step 1/1.</text>
</comment>
<feature type="binding site" evidence="10">
    <location>
        <position position="173"/>
    </location>
    <ligand>
        <name>thiamine diphosphate</name>
        <dbReference type="ChEBI" id="CHEBI:58937"/>
    </ligand>
</feature>
<dbReference type="SMART" id="SM00861">
    <property type="entry name" value="Transket_pyr"/>
    <property type="match status" value="1"/>
</dbReference>
<keyword evidence="7 10" id="KW-0784">Thiamine biosynthesis</keyword>
<comment type="subunit">
    <text evidence="3 10">Homodimer.</text>
</comment>
<accession>A0A5C8CM84</accession>
<feature type="binding site" evidence="10">
    <location>
        <begin position="113"/>
        <end position="115"/>
    </location>
    <ligand>
        <name>thiamine diphosphate</name>
        <dbReference type="ChEBI" id="CHEBI:58937"/>
    </ligand>
</feature>
<evidence type="ECO:0000256" key="4">
    <source>
        <dbReference type="ARBA" id="ARBA00022679"/>
    </source>
</evidence>
<dbReference type="InterPro" id="IPR005477">
    <property type="entry name" value="Dxylulose-5-P_synthase"/>
</dbReference>
<dbReference type="GO" id="GO:0009228">
    <property type="term" value="P:thiamine biosynthetic process"/>
    <property type="evidence" value="ECO:0007669"/>
    <property type="project" value="UniProtKB-UniRule"/>
</dbReference>
<keyword evidence="8 10" id="KW-0786">Thiamine pyrophosphate</keyword>
<dbReference type="InterPro" id="IPR005475">
    <property type="entry name" value="Transketolase-like_Pyr-bd"/>
</dbReference>
<dbReference type="AlphaFoldDB" id="A0A5C8CM84"/>
<dbReference type="GO" id="GO:0008661">
    <property type="term" value="F:1-deoxy-D-xylulose-5-phosphate synthase activity"/>
    <property type="evidence" value="ECO:0007669"/>
    <property type="project" value="UniProtKB-UniRule"/>
</dbReference>